<feature type="domain" description="ABC transporter" evidence="8">
    <location>
        <begin position="13"/>
        <end position="232"/>
    </location>
</feature>
<dbReference type="Proteomes" id="UP000239648">
    <property type="component" value="Unassembled WGS sequence"/>
</dbReference>
<organism evidence="10 11">
    <name type="scientific">Marinobacter persicus</name>
    <dbReference type="NCBI Taxonomy" id="930118"/>
    <lineage>
        <taxon>Bacteria</taxon>
        <taxon>Pseudomonadati</taxon>
        <taxon>Pseudomonadota</taxon>
        <taxon>Gammaproteobacteria</taxon>
        <taxon>Pseudomonadales</taxon>
        <taxon>Marinobacteraceae</taxon>
        <taxon>Marinobacter</taxon>
    </lineage>
</organism>
<dbReference type="Pfam" id="PF00005">
    <property type="entry name" value="ABC_tran"/>
    <property type="match status" value="1"/>
</dbReference>
<evidence type="ECO:0000256" key="6">
    <source>
        <dbReference type="ARBA" id="ARBA00022967"/>
    </source>
</evidence>
<dbReference type="InterPro" id="IPR027417">
    <property type="entry name" value="P-loop_NTPase"/>
</dbReference>
<evidence type="ECO:0000256" key="1">
    <source>
        <dbReference type="ARBA" id="ARBA00005417"/>
    </source>
</evidence>
<dbReference type="AlphaFoldDB" id="A0A2S6GA70"/>
<evidence type="ECO:0000313" key="11">
    <source>
        <dbReference type="Proteomes" id="UP000239446"/>
    </source>
</evidence>
<protein>
    <submittedName>
        <fullName evidence="10">Sulfonate transport system ATP-binding protein</fullName>
    </submittedName>
</protein>
<keyword evidence="4" id="KW-0547">Nucleotide-binding</keyword>
<comment type="similarity">
    <text evidence="1">Belongs to the ABC transporter superfamily.</text>
</comment>
<dbReference type="PROSITE" id="PS00211">
    <property type="entry name" value="ABC_TRANSPORTER_1"/>
    <property type="match status" value="1"/>
</dbReference>
<dbReference type="EMBL" id="PTIU01000002">
    <property type="protein sequence ID" value="PPK56169.1"/>
    <property type="molecule type" value="Genomic_DNA"/>
</dbReference>
<dbReference type="InterPro" id="IPR050166">
    <property type="entry name" value="ABC_transporter_ATP-bind"/>
</dbReference>
<gene>
    <name evidence="10" type="ORF">B0H24_1002133</name>
    <name evidence="9" type="ORF">BY455_102133</name>
</gene>
<name>A0A2S6GA70_9GAMM</name>
<evidence type="ECO:0000313" key="10">
    <source>
        <dbReference type="EMBL" id="PPK56169.1"/>
    </source>
</evidence>
<dbReference type="RefSeq" id="WP_104414921.1">
    <property type="nucleotide sequence ID" value="NZ_PTIT01000002.1"/>
</dbReference>
<keyword evidence="2" id="KW-0813">Transport</keyword>
<proteinExistence type="inferred from homology"/>
<evidence type="ECO:0000259" key="8">
    <source>
        <dbReference type="PROSITE" id="PS50893"/>
    </source>
</evidence>
<keyword evidence="6" id="KW-1278">Translocase</keyword>
<dbReference type="SMART" id="SM00382">
    <property type="entry name" value="AAA"/>
    <property type="match status" value="1"/>
</dbReference>
<evidence type="ECO:0000256" key="3">
    <source>
        <dbReference type="ARBA" id="ARBA00022475"/>
    </source>
</evidence>
<evidence type="ECO:0000313" key="12">
    <source>
        <dbReference type="Proteomes" id="UP000239648"/>
    </source>
</evidence>
<dbReference type="EMBL" id="PTIT01000002">
    <property type="protein sequence ID" value="PPK53332.1"/>
    <property type="molecule type" value="Genomic_DNA"/>
</dbReference>
<keyword evidence="7" id="KW-0472">Membrane</keyword>
<dbReference type="InterPro" id="IPR003439">
    <property type="entry name" value="ABC_transporter-like_ATP-bd"/>
</dbReference>
<accession>A0A2S6GA70</accession>
<evidence type="ECO:0000313" key="9">
    <source>
        <dbReference type="EMBL" id="PPK53332.1"/>
    </source>
</evidence>
<dbReference type="InterPro" id="IPR017871">
    <property type="entry name" value="ABC_transporter-like_CS"/>
</dbReference>
<dbReference type="Proteomes" id="UP000239446">
    <property type="component" value="Unassembled WGS sequence"/>
</dbReference>
<dbReference type="Gene3D" id="3.40.50.300">
    <property type="entry name" value="P-loop containing nucleotide triphosphate hydrolases"/>
    <property type="match status" value="1"/>
</dbReference>
<dbReference type="InterPro" id="IPR003593">
    <property type="entry name" value="AAA+_ATPase"/>
</dbReference>
<dbReference type="GO" id="GO:0016887">
    <property type="term" value="F:ATP hydrolysis activity"/>
    <property type="evidence" value="ECO:0007669"/>
    <property type="project" value="InterPro"/>
</dbReference>
<evidence type="ECO:0000256" key="5">
    <source>
        <dbReference type="ARBA" id="ARBA00022840"/>
    </source>
</evidence>
<evidence type="ECO:0000256" key="7">
    <source>
        <dbReference type="ARBA" id="ARBA00023136"/>
    </source>
</evidence>
<reference evidence="9 12" key="1">
    <citation type="submission" date="2018-02" db="EMBL/GenBank/DDBJ databases">
        <title>Deep subsurface shale carbon reservoir microbial communities from Ohio and West Virginia, USA.</title>
        <authorList>
            <person name="Wrighton K."/>
        </authorList>
    </citation>
    <scope>NUCLEOTIDE SEQUENCE [LARGE SCALE GENOMIC DNA]</scope>
    <source>
        <strain evidence="9 12">UTICA-S1B6</strain>
    </source>
</reference>
<reference evidence="10 11" key="2">
    <citation type="submission" date="2018-02" db="EMBL/GenBank/DDBJ databases">
        <title>Subsurface microbial communities from deep shales in Ohio and West Virginia, USA.</title>
        <authorList>
            <person name="Wrighton K."/>
        </authorList>
    </citation>
    <scope>NUCLEOTIDE SEQUENCE [LARGE SCALE GENOMIC DNA]</scope>
    <source>
        <strain evidence="10 11">UTICA-S1B9</strain>
    </source>
</reference>
<dbReference type="SUPFAM" id="SSF52540">
    <property type="entry name" value="P-loop containing nucleoside triphosphate hydrolases"/>
    <property type="match status" value="1"/>
</dbReference>
<keyword evidence="5 10" id="KW-0067">ATP-binding</keyword>
<keyword evidence="12" id="KW-1185">Reference proteome</keyword>
<comment type="caution">
    <text evidence="10">The sequence shown here is derived from an EMBL/GenBank/DDBJ whole genome shotgun (WGS) entry which is preliminary data.</text>
</comment>
<evidence type="ECO:0000256" key="4">
    <source>
        <dbReference type="ARBA" id="ARBA00022741"/>
    </source>
</evidence>
<sequence length="271" mass="29731">MAKQAPAKWGVGITTRNLQRQFGDLKVLKGLDLDIQAGESLVIIGRSGCGKSTLLRLLAALDEPDGGKLDFVGESEGSRDHSVRMMYQEPRLLPWKTVVENVGIGSVEPVEAKFALHEVELDSKAQNWPASLSGGQKQRVALARALAHRPELLLLDEPLGALDALTRSTMHRLIESLWQEHGFTLVMVTHDVSEAVMLADRVIVLDDGAIGLDINIRLPRPRVATDPIFVGYEARLLEYLTGVPVEPADKSLPRHKWEAARPDSGYLAISN</sequence>
<dbReference type="PANTHER" id="PTHR42788">
    <property type="entry name" value="TAURINE IMPORT ATP-BINDING PROTEIN-RELATED"/>
    <property type="match status" value="1"/>
</dbReference>
<dbReference type="PANTHER" id="PTHR42788:SF17">
    <property type="entry name" value="ALIPHATIC SULFONATES IMPORT ATP-BINDING PROTEIN SSUB"/>
    <property type="match status" value="1"/>
</dbReference>
<dbReference type="PROSITE" id="PS50893">
    <property type="entry name" value="ABC_TRANSPORTER_2"/>
    <property type="match status" value="1"/>
</dbReference>
<keyword evidence="3" id="KW-1003">Cell membrane</keyword>
<dbReference type="GO" id="GO:0005524">
    <property type="term" value="F:ATP binding"/>
    <property type="evidence" value="ECO:0007669"/>
    <property type="project" value="UniProtKB-KW"/>
</dbReference>
<evidence type="ECO:0000256" key="2">
    <source>
        <dbReference type="ARBA" id="ARBA00022448"/>
    </source>
</evidence>
<dbReference type="OrthoDB" id="9802264at2"/>